<dbReference type="Pfam" id="PF13884">
    <property type="entry name" value="Peptidase_S74"/>
    <property type="match status" value="1"/>
</dbReference>
<dbReference type="Proteomes" id="UP000178520">
    <property type="component" value="Unassembled WGS sequence"/>
</dbReference>
<feature type="compositionally biased region" description="Low complexity" evidence="1">
    <location>
        <begin position="1494"/>
        <end position="1507"/>
    </location>
</feature>
<feature type="region of interest" description="Disordered" evidence="1">
    <location>
        <begin position="1453"/>
        <end position="1556"/>
    </location>
</feature>
<evidence type="ECO:0000256" key="1">
    <source>
        <dbReference type="SAM" id="MobiDB-lite"/>
    </source>
</evidence>
<name>A0A1F8E8T5_9BACT</name>
<comment type="caution">
    <text evidence="3">The sequence shown here is derived from an EMBL/GenBank/DDBJ whole genome shotgun (WGS) entry which is preliminary data.</text>
</comment>
<gene>
    <name evidence="3" type="ORF">A2735_02650</name>
</gene>
<dbReference type="InterPro" id="IPR030392">
    <property type="entry name" value="S74_ICA"/>
</dbReference>
<evidence type="ECO:0000313" key="4">
    <source>
        <dbReference type="Proteomes" id="UP000178520"/>
    </source>
</evidence>
<evidence type="ECO:0000259" key="2">
    <source>
        <dbReference type="PROSITE" id="PS51688"/>
    </source>
</evidence>
<dbReference type="PROSITE" id="PS51688">
    <property type="entry name" value="ICA"/>
    <property type="match status" value="1"/>
</dbReference>
<feature type="compositionally biased region" description="Low complexity" evidence="1">
    <location>
        <begin position="1458"/>
        <end position="1474"/>
    </location>
</feature>
<sequence>MNKPFGNNNSTLASESIIPDGYLSLKDLAIKYGYTADHIGWLARTGKVAAIRSGPKNDWYVRDISLAQYAQASRASGDYLPLLTLAQQFGYAKDYLGWLARTGKIDAIKSTSGQWFAREMSVRTYYADAKRKFVEPNFVQETNVSELISIPVPTIPVENRESSIPTPSEIGTVLYNESSSSTQAQSKRINTAFKYRYPLILGGILVFMNLGSLFSNMQSGSFNNLKDIPSYLPNLSIPITDLQQSNFFTTLRDGFLSLFKKDQSVPSIMVADNQESSLPTLSPTPSVSQSRGSSIPSGIGTTIINRQILVTQALSQEQYDSLRRELSGTSQLDLDKINTTLSNLTSSIGILQSNTGRVSQAPIVTANYQSQPNLSFGKTEFTGAVSVSGNLSSTSNISAGSLNVSDASTFSSDLTVSGSLTVGEGITVGGSGSIGNQFSITGSASIEGRLALSKSPTVAHTGTWPSFSNPNEATLYINVVDPVADGNIIAYANDGNPKFLVDSEGDIYGNSLVLSGTTTQGTTQVTADLTVEGSTQFGDAIGDQINFVGTILPFTLNSNIFTIQASPSWTGDYYSKINDSSSNPIFTVASTSLIYGSGNLQIAGTGSNSFSGSLDISKGLHATGNVTTLSQFFSSGTGSNSFAGSLDLTKGLRSTNITATSGLLTNSISQYNAGPLIINAFTLGGLVTGNNQSITGLNQLTSSIASISTNFEVGGYASVGGNLTLVGTLVGTNTGSNSFSGSLNLDKGLHAIGNVTTLSQLFSSGTGSNSFSGSLDITKGLRASAITGTNLIINTGDIIGNGTGSSSFAGSLNISKSLTATNSVTAGSLVTGGNLTVSGNQLLTGTLGVTGLSSFSNASSSATFESLSIKTDTISVSTGSNLVISNPASISGNFDPSTDNTYSLGNSSYRWKDINVGPGSFKLSSTTGTSGAGANYTLGQITFGTGSSLSFGTSAVGSGNAGSVALNTNGSPRLFVSSGGNVGIGTTSPITALDVVGTITGSNGLTISSGTISLPNGQIDNIELANSTISGIALGSNLGTLTFGTYLTGTSYNGSTGVTIATNATSANTVSALVARDASGNFTAGTITATTFSGALSGNATTATTAGTVTTAAQPSITSVGTLSSLNVSGGKVLINTVAGSHGWIYSVDTNHSIIIRGDRDGTGNNYTNFYQYGGTLAAGLGHKFWTGGALASQTLKMQIADDGTYIVGNVGIGDTTPDALLDVEISSVTVPAGWFTNTGQDGPPLKLTDTDATCTADPDTGALGWSCSSDARLKNNIMDAGNALDVLRPFRIREYDVISNGEHMWGVIAQEVQEHHPTMVHQEADSDLLSVESLNSWIMVRAIQELDTKTSSQSTAFETLQARVVSLSLTVDELLSNTSSNSYSLFGNESDPQSSGLIQSLFESLVTKITIWLADVGNGIGNMYANVFNAKEKICVGNICINEAQLKELLDKNSIGSEPTPTSTSTPSPSETPVPDATLPIPSPTPDVGVTESSILDLSTASSSDAGQIGTTPTPTPEPEPTPTPESTPTPELTPEPTPTPEATLEPTPETTPTP</sequence>
<dbReference type="EMBL" id="MGJA01000014">
    <property type="protein sequence ID" value="OGM97286.1"/>
    <property type="molecule type" value="Genomic_DNA"/>
</dbReference>
<organism evidence="3 4">
    <name type="scientific">Candidatus Yanofskybacteria bacterium RIFCSPHIGHO2_01_FULL_41_21</name>
    <dbReference type="NCBI Taxonomy" id="1802660"/>
    <lineage>
        <taxon>Bacteria</taxon>
        <taxon>Candidatus Yanofskyibacteriota</taxon>
    </lineage>
</organism>
<feature type="compositionally biased region" description="Pro residues" evidence="1">
    <location>
        <begin position="1515"/>
        <end position="1541"/>
    </location>
</feature>
<accession>A0A1F8E8T5</accession>
<reference evidence="3 4" key="1">
    <citation type="journal article" date="2016" name="Nat. Commun.">
        <title>Thousands of microbial genomes shed light on interconnected biogeochemical processes in an aquifer system.</title>
        <authorList>
            <person name="Anantharaman K."/>
            <person name="Brown C.T."/>
            <person name="Hug L.A."/>
            <person name="Sharon I."/>
            <person name="Castelle C.J."/>
            <person name="Probst A.J."/>
            <person name="Thomas B.C."/>
            <person name="Singh A."/>
            <person name="Wilkins M.J."/>
            <person name="Karaoz U."/>
            <person name="Brodie E.L."/>
            <person name="Williams K.H."/>
            <person name="Hubbard S.S."/>
            <person name="Banfield J.F."/>
        </authorList>
    </citation>
    <scope>NUCLEOTIDE SEQUENCE [LARGE SCALE GENOMIC DNA]</scope>
</reference>
<evidence type="ECO:0000313" key="3">
    <source>
        <dbReference type="EMBL" id="OGM97286.1"/>
    </source>
</evidence>
<proteinExistence type="predicted"/>
<feature type="region of interest" description="Disordered" evidence="1">
    <location>
        <begin position="275"/>
        <end position="294"/>
    </location>
</feature>
<protein>
    <recommendedName>
        <fullName evidence="2">Peptidase S74 domain-containing protein</fullName>
    </recommendedName>
</protein>
<feature type="domain" description="Peptidase S74" evidence="2">
    <location>
        <begin position="1270"/>
        <end position="1365"/>
    </location>
</feature>
<dbReference type="STRING" id="1802660.A2735_02650"/>
<feature type="compositionally biased region" description="Low complexity" evidence="1">
    <location>
        <begin position="276"/>
        <end position="294"/>
    </location>
</feature>